<reference evidence="2" key="2">
    <citation type="submission" date="2022-06" db="UniProtKB">
        <authorList>
            <consortium name="EnsemblMetazoa"/>
        </authorList>
    </citation>
    <scope>IDENTIFICATION</scope>
</reference>
<accession>A0A8R1TJV4</accession>
<dbReference type="Proteomes" id="UP000024404">
    <property type="component" value="Unassembled WGS sequence"/>
</dbReference>
<feature type="chain" id="PRO_5035811249" evidence="1">
    <location>
        <begin position="20"/>
        <end position="163"/>
    </location>
</feature>
<name>A0A8R1TJV4_ONCVO</name>
<reference evidence="3" key="1">
    <citation type="submission" date="2013-10" db="EMBL/GenBank/DDBJ databases">
        <title>Genome sequencing of Onchocerca volvulus.</title>
        <authorList>
            <person name="Cotton J."/>
            <person name="Tsai J."/>
            <person name="Stanley E."/>
            <person name="Tracey A."/>
            <person name="Holroyd N."/>
            <person name="Lustigman S."/>
            <person name="Berriman M."/>
        </authorList>
    </citation>
    <scope>NUCLEOTIDE SEQUENCE</scope>
</reference>
<evidence type="ECO:0000313" key="2">
    <source>
        <dbReference type="EnsemblMetazoa" id="OVOC10738.1"/>
    </source>
</evidence>
<sequence length="163" mass="18859">MQSAWWLFACFLFFTVVMCLDSKVKNKTEKVTSADLLTCYSFFGEFRENGSFEFIELPTEVACNPRVNHCFVEFYRLAYFTWFNGQCDNSLACIHESDYSFSSGCQATLHGGDRCCCSYKLCNFDIILKERPYFAKYLPQQKVLKSENILLESHCGKVKPKSN</sequence>
<evidence type="ECO:0000256" key="1">
    <source>
        <dbReference type="SAM" id="SignalP"/>
    </source>
</evidence>
<dbReference type="OMA" id="HCFVEFY"/>
<protein>
    <submittedName>
        <fullName evidence="2">Uncharacterized protein</fullName>
    </submittedName>
</protein>
<keyword evidence="1" id="KW-0732">Signal</keyword>
<feature type="signal peptide" evidence="1">
    <location>
        <begin position="1"/>
        <end position="19"/>
    </location>
</feature>
<organism evidence="2 3">
    <name type="scientific">Onchocerca volvulus</name>
    <dbReference type="NCBI Taxonomy" id="6282"/>
    <lineage>
        <taxon>Eukaryota</taxon>
        <taxon>Metazoa</taxon>
        <taxon>Ecdysozoa</taxon>
        <taxon>Nematoda</taxon>
        <taxon>Chromadorea</taxon>
        <taxon>Rhabditida</taxon>
        <taxon>Spirurina</taxon>
        <taxon>Spiruromorpha</taxon>
        <taxon>Filarioidea</taxon>
        <taxon>Onchocercidae</taxon>
        <taxon>Onchocerca</taxon>
    </lineage>
</organism>
<proteinExistence type="predicted"/>
<dbReference type="AlphaFoldDB" id="A0A8R1TJV4"/>
<keyword evidence="3" id="KW-1185">Reference proteome</keyword>
<dbReference type="EnsemblMetazoa" id="OVOC10738.1">
    <property type="protein sequence ID" value="OVOC10738.1"/>
    <property type="gene ID" value="WBGene00247547"/>
</dbReference>
<dbReference type="EMBL" id="CMVM020000345">
    <property type="status" value="NOT_ANNOTATED_CDS"/>
    <property type="molecule type" value="Genomic_DNA"/>
</dbReference>
<evidence type="ECO:0000313" key="3">
    <source>
        <dbReference type="Proteomes" id="UP000024404"/>
    </source>
</evidence>